<dbReference type="PANTHER" id="PTHR24123">
    <property type="entry name" value="ANKYRIN REPEAT-CONTAINING"/>
    <property type="match status" value="1"/>
</dbReference>
<dbReference type="PROSITE" id="PS50088">
    <property type="entry name" value="ANK_REPEAT"/>
    <property type="match status" value="21"/>
</dbReference>
<feature type="repeat" description="ANK" evidence="19">
    <location>
        <begin position="309"/>
        <end position="341"/>
    </location>
</feature>
<dbReference type="SUPFAM" id="SSF48403">
    <property type="entry name" value="Ankyrin repeat"/>
    <property type="match status" value="4"/>
</dbReference>
<dbReference type="GO" id="GO:0044218">
    <property type="term" value="C:other organism cell membrane"/>
    <property type="evidence" value="ECO:0007669"/>
    <property type="project" value="UniProtKB-KW"/>
</dbReference>
<feature type="domain" description="Ion transport" evidence="22">
    <location>
        <begin position="1540"/>
        <end position="1727"/>
    </location>
</feature>
<comment type="subcellular location">
    <subcellularLocation>
        <location evidence="1">Membrane</location>
        <topology evidence="1">Multi-pass membrane protein</topology>
    </subcellularLocation>
    <subcellularLocation>
        <location evidence="3">Secreted</location>
    </subcellularLocation>
    <subcellularLocation>
        <location evidence="2">Target cell membrane</location>
    </subcellularLocation>
</comment>
<evidence type="ECO:0000256" key="8">
    <source>
        <dbReference type="ARBA" id="ARBA00022656"/>
    </source>
</evidence>
<dbReference type="Proteomes" id="UP000827092">
    <property type="component" value="Unassembled WGS sequence"/>
</dbReference>
<feature type="transmembrane region" description="Helical" evidence="21">
    <location>
        <begin position="1481"/>
        <end position="1503"/>
    </location>
</feature>
<feature type="transmembrane region" description="Helical" evidence="21">
    <location>
        <begin position="1445"/>
        <end position="1469"/>
    </location>
</feature>
<evidence type="ECO:0000256" key="2">
    <source>
        <dbReference type="ARBA" id="ARBA00004175"/>
    </source>
</evidence>
<feature type="repeat" description="ANK" evidence="19">
    <location>
        <begin position="875"/>
        <end position="907"/>
    </location>
</feature>
<dbReference type="GO" id="GO:0006887">
    <property type="term" value="P:exocytosis"/>
    <property type="evidence" value="ECO:0007669"/>
    <property type="project" value="UniProtKB-KW"/>
</dbReference>
<dbReference type="GO" id="GO:0090729">
    <property type="term" value="F:toxin activity"/>
    <property type="evidence" value="ECO:0007669"/>
    <property type="project" value="UniProtKB-KW"/>
</dbReference>
<feature type="transmembrane region" description="Helical" evidence="21">
    <location>
        <begin position="1515"/>
        <end position="1534"/>
    </location>
</feature>
<feature type="compositionally biased region" description="Acidic residues" evidence="20">
    <location>
        <begin position="255"/>
        <end position="270"/>
    </location>
</feature>
<evidence type="ECO:0000256" key="14">
    <source>
        <dbReference type="ARBA" id="ARBA00023043"/>
    </source>
</evidence>
<feature type="transmembrane region" description="Helical" evidence="21">
    <location>
        <begin position="1619"/>
        <end position="1641"/>
    </location>
</feature>
<feature type="repeat" description="ANK" evidence="19">
    <location>
        <begin position="942"/>
        <end position="974"/>
    </location>
</feature>
<evidence type="ECO:0000256" key="12">
    <source>
        <dbReference type="ARBA" id="ARBA00022989"/>
    </source>
</evidence>
<evidence type="ECO:0000256" key="21">
    <source>
        <dbReference type="SAM" id="Phobius"/>
    </source>
</evidence>
<feature type="repeat" description="ANK" evidence="19">
    <location>
        <begin position="450"/>
        <end position="482"/>
    </location>
</feature>
<feature type="repeat" description="ANK" evidence="19">
    <location>
        <begin position="1077"/>
        <end position="1097"/>
    </location>
</feature>
<dbReference type="Pfam" id="PF00023">
    <property type="entry name" value="Ank"/>
    <property type="match status" value="1"/>
</dbReference>
<dbReference type="InterPro" id="IPR002153">
    <property type="entry name" value="TRPC_channel"/>
</dbReference>
<feature type="repeat" description="ANK" evidence="19">
    <location>
        <begin position="550"/>
        <end position="582"/>
    </location>
</feature>
<dbReference type="PANTHER" id="PTHR24123:SF33">
    <property type="entry name" value="PROTEIN HOS4"/>
    <property type="match status" value="1"/>
</dbReference>
<evidence type="ECO:0000256" key="15">
    <source>
        <dbReference type="ARBA" id="ARBA00023065"/>
    </source>
</evidence>
<dbReference type="PRINTS" id="PR01097">
    <property type="entry name" value="TRNSRECEPTRP"/>
</dbReference>
<feature type="repeat" description="ANK" evidence="19">
    <location>
        <begin position="1044"/>
        <end position="1076"/>
    </location>
</feature>
<comment type="caution">
    <text evidence="23">The sequence shown here is derived from an EMBL/GenBank/DDBJ whole genome shotgun (WGS) entry which is preliminary data.</text>
</comment>
<evidence type="ECO:0000256" key="19">
    <source>
        <dbReference type="PROSITE-ProRule" id="PRU00023"/>
    </source>
</evidence>
<keyword evidence="9 21" id="KW-0812">Transmembrane</keyword>
<keyword evidence="24" id="KW-1185">Reference proteome</keyword>
<dbReference type="InterPro" id="IPR005821">
    <property type="entry name" value="Ion_trans_dom"/>
</dbReference>
<dbReference type="PRINTS" id="PR01415">
    <property type="entry name" value="ANKYRIN"/>
</dbReference>
<evidence type="ECO:0000313" key="24">
    <source>
        <dbReference type="Proteomes" id="UP000827092"/>
    </source>
</evidence>
<evidence type="ECO:0000256" key="16">
    <source>
        <dbReference type="ARBA" id="ARBA00023136"/>
    </source>
</evidence>
<keyword evidence="15" id="KW-0406">Ion transport</keyword>
<dbReference type="SMART" id="SM00248">
    <property type="entry name" value="ANK"/>
    <property type="match status" value="29"/>
</dbReference>
<feature type="repeat" description="ANK" evidence="19">
    <location>
        <begin position="616"/>
        <end position="648"/>
    </location>
</feature>
<feature type="transmembrane region" description="Helical" evidence="21">
    <location>
        <begin position="1578"/>
        <end position="1598"/>
    </location>
</feature>
<dbReference type="GO" id="GO:0005576">
    <property type="term" value="C:extracellular region"/>
    <property type="evidence" value="ECO:0007669"/>
    <property type="project" value="UniProtKB-SubCell"/>
</dbReference>
<dbReference type="PROSITE" id="PS50297">
    <property type="entry name" value="ANK_REP_REGION"/>
    <property type="match status" value="20"/>
</dbReference>
<feature type="repeat" description="ANK" evidence="19">
    <location>
        <begin position="842"/>
        <end position="874"/>
    </location>
</feature>
<evidence type="ECO:0000256" key="3">
    <source>
        <dbReference type="ARBA" id="ARBA00004613"/>
    </source>
</evidence>
<keyword evidence="11" id="KW-0677">Repeat</keyword>
<dbReference type="GO" id="GO:0034703">
    <property type="term" value="C:cation channel complex"/>
    <property type="evidence" value="ECO:0007669"/>
    <property type="project" value="UniProtKB-ARBA"/>
</dbReference>
<evidence type="ECO:0000256" key="10">
    <source>
        <dbReference type="ARBA" id="ARBA00022699"/>
    </source>
</evidence>
<evidence type="ECO:0000256" key="13">
    <source>
        <dbReference type="ARBA" id="ARBA00023028"/>
    </source>
</evidence>
<dbReference type="EMBL" id="JAFNEN010000030">
    <property type="protein sequence ID" value="KAG8199146.1"/>
    <property type="molecule type" value="Genomic_DNA"/>
</dbReference>
<feature type="transmembrane region" description="Helical" evidence="21">
    <location>
        <begin position="1695"/>
        <end position="1716"/>
    </location>
</feature>
<dbReference type="GO" id="GO:0044231">
    <property type="term" value="C:host cell presynaptic membrane"/>
    <property type="evidence" value="ECO:0007669"/>
    <property type="project" value="UniProtKB-KW"/>
</dbReference>
<evidence type="ECO:0000256" key="1">
    <source>
        <dbReference type="ARBA" id="ARBA00004141"/>
    </source>
</evidence>
<evidence type="ECO:0000256" key="5">
    <source>
        <dbReference type="ARBA" id="ARBA00022483"/>
    </source>
</evidence>
<keyword evidence="7" id="KW-1052">Target cell membrane</keyword>
<evidence type="ECO:0000256" key="18">
    <source>
        <dbReference type="ARBA" id="ARBA00023303"/>
    </source>
</evidence>
<dbReference type="GO" id="GO:0005262">
    <property type="term" value="F:calcium channel activity"/>
    <property type="evidence" value="ECO:0007669"/>
    <property type="project" value="InterPro"/>
</dbReference>
<feature type="repeat" description="ANK" evidence="19">
    <location>
        <begin position="1151"/>
        <end position="1173"/>
    </location>
</feature>
<evidence type="ECO:0000259" key="22">
    <source>
        <dbReference type="Pfam" id="PF00520"/>
    </source>
</evidence>
<feature type="compositionally biased region" description="Basic and acidic residues" evidence="20">
    <location>
        <begin position="20"/>
        <end position="33"/>
    </location>
</feature>
<protein>
    <recommendedName>
        <fullName evidence="22">Ion transport domain-containing protein</fullName>
    </recommendedName>
</protein>
<evidence type="ECO:0000256" key="7">
    <source>
        <dbReference type="ARBA" id="ARBA00022537"/>
    </source>
</evidence>
<dbReference type="InterPro" id="IPR051165">
    <property type="entry name" value="Multifunctional_ANK_Repeat"/>
</dbReference>
<feature type="repeat" description="ANK" evidence="19">
    <location>
        <begin position="684"/>
        <end position="716"/>
    </location>
</feature>
<gene>
    <name evidence="23" type="ORF">JTE90_015980</name>
</gene>
<accession>A0AAV6VSW0</accession>
<feature type="repeat" description="ANK" evidence="19">
    <location>
        <begin position="516"/>
        <end position="539"/>
    </location>
</feature>
<keyword evidence="17" id="KW-1053">Target membrane</keyword>
<name>A0AAV6VSW0_9ARAC</name>
<evidence type="ECO:0000256" key="4">
    <source>
        <dbReference type="ARBA" id="ARBA00022448"/>
    </source>
</evidence>
<evidence type="ECO:0000256" key="9">
    <source>
        <dbReference type="ARBA" id="ARBA00022692"/>
    </source>
</evidence>
<keyword evidence="6" id="KW-0964">Secreted</keyword>
<keyword evidence="8" id="KW-0800">Toxin</keyword>
<feature type="repeat" description="ANK" evidence="19">
    <location>
        <begin position="1253"/>
        <end position="1285"/>
    </location>
</feature>
<feature type="repeat" description="ANK" evidence="19">
    <location>
        <begin position="650"/>
        <end position="683"/>
    </location>
</feature>
<feature type="repeat" description="ANK" evidence="19">
    <location>
        <begin position="1110"/>
        <end position="1143"/>
    </location>
</feature>
<feature type="repeat" description="ANK" evidence="19">
    <location>
        <begin position="583"/>
        <end position="615"/>
    </location>
</feature>
<evidence type="ECO:0000256" key="11">
    <source>
        <dbReference type="ARBA" id="ARBA00022737"/>
    </source>
</evidence>
<feature type="repeat" description="ANK" evidence="19">
    <location>
        <begin position="342"/>
        <end position="368"/>
    </location>
</feature>
<organism evidence="23 24">
    <name type="scientific">Oedothorax gibbosus</name>
    <dbReference type="NCBI Taxonomy" id="931172"/>
    <lineage>
        <taxon>Eukaryota</taxon>
        <taxon>Metazoa</taxon>
        <taxon>Ecdysozoa</taxon>
        <taxon>Arthropoda</taxon>
        <taxon>Chelicerata</taxon>
        <taxon>Arachnida</taxon>
        <taxon>Araneae</taxon>
        <taxon>Araneomorphae</taxon>
        <taxon>Entelegynae</taxon>
        <taxon>Araneoidea</taxon>
        <taxon>Linyphiidae</taxon>
        <taxon>Erigoninae</taxon>
        <taxon>Oedothorax</taxon>
    </lineage>
</organism>
<keyword evidence="5" id="KW-0268">Exocytosis</keyword>
<feature type="compositionally biased region" description="Pro residues" evidence="20">
    <location>
        <begin position="185"/>
        <end position="196"/>
    </location>
</feature>
<dbReference type="Pfam" id="PF12796">
    <property type="entry name" value="Ank_2"/>
    <property type="match status" value="7"/>
</dbReference>
<keyword evidence="13" id="KW-0638">Presynaptic neurotoxin</keyword>
<evidence type="ECO:0000256" key="17">
    <source>
        <dbReference type="ARBA" id="ARBA00023298"/>
    </source>
</evidence>
<feature type="transmembrane region" description="Helical" evidence="21">
    <location>
        <begin position="1546"/>
        <end position="1566"/>
    </location>
</feature>
<reference evidence="23 24" key="1">
    <citation type="journal article" date="2022" name="Nat. Ecol. Evol.">
        <title>A masculinizing supergene underlies an exaggerated male reproductive morph in a spider.</title>
        <authorList>
            <person name="Hendrickx F."/>
            <person name="De Corte Z."/>
            <person name="Sonet G."/>
            <person name="Van Belleghem S.M."/>
            <person name="Kostlbacher S."/>
            <person name="Vangestel C."/>
        </authorList>
    </citation>
    <scope>NUCLEOTIDE SEQUENCE [LARGE SCALE GENOMIC DNA]</scope>
    <source>
        <strain evidence="23">W744_W776</strain>
    </source>
</reference>
<proteinExistence type="predicted"/>
<feature type="compositionally biased region" description="Low complexity" evidence="20">
    <location>
        <begin position="212"/>
        <end position="225"/>
    </location>
</feature>
<sequence>MDQENNLSQPPPRSNMSDFRFTDPVRFLFEHMQGDSNKPNTGKINDGDWNKNAKQIPPTIEANSLKGSFQNLYSEDKVFTRVSNDIDKPVSPENNNILPSGNVEVENSTNFLPPPVQEQQHDISNHIGTDDKTKLLSSKKTVQEKPSPKKNTFSSLVYRASKLEAVANMARNRITAARRQEQSPTKPPQIIKPPPLTRHLASRAFRRQNKGAPPSATSTPLSTPLQASTTGTRPTPVSNPPTEKLPTPPPAVPDTDPDPDSNVNPEEESEDPHQTLIQLCKKSDWTGVEGLIKQFSKSGLPTNLIDPETGYTPLMFAIKDNKVFMADRFLDMGININAAAKDGITALHIAVANVKEDAIRLLLSRKADPFVTYGPKNQLPIHVLCQKGRGSVSATLSILLRSGGKDMRLIKDKDGKIPLFLAAENDNNSLCRELLAALSKEQLKFKSVEEGDTAMHIATRRKNGELLRLLLNSGGNVDAQNNEGQTPLHIACSHGDVEILKVFFQFRANANINDNEDRTPLHLAAEKGYSTIVETLADKFKASIFKRTKDGRTLMHIASESGHQETALVFLKKGVPLHMSNKTGTKAIHTAAAHGFVEVIRNLLDKGENVDATTPENFTALHLAVKANQPEVCEILLGHGANVQMKAGKNGETALHLAAGVLDGHKCAELIIKSGADVNARNEDGETPLHNAARQGQLKTVSQLLEDGAELESLSKQGESVLHIAVSNCHFEIAKIVIAYKKERVSETQLINYVNQPNKIGETATHYASSINKKQVHYPAEDKDMIALMLQNGGSVLTETQKNSETAIHYCCRVGNEDILKEIIARLPQSQLQIACNKQAANGWSPLLYACDSGNPHIVELLLQNGARVDVFDADGRAGLHLAAEHGHADVIEILLKNKAFVNVRTKRGMTPLHHGAAQGHSNVVKLLIEKYGAATDGLTLSKQTALHLASQQGRFETCRLLLDLRADSNAIDNKGQTPLLLAAENDHSEVVKLFLQQKPDLVSKASSNGITCAHIAALKGSVAVIKGLMKFDPKLVTTARSKNNSTALHQAAAGGNAEVVTVLLQSGSNPNDETDEGYTPLHIAAKYGHVAVLHALKSAMSWRTASKKTGLTALHIAASYGQEDFVREMLTQIPATISSERPQDNPEADYGFTPLHMAARYGREDVVRMLLNSAGVQVDASTTVEETMPLHLAARGGHLAVAGLILSRITEKFQSGDKKGRTPLHMAAAHGHEDIVRLLLGQGADINAADVNGWTALHYAAKQGYLEMIKLLIDSGASSTASATDGKIPLSIAATANHLDVLRFLFKREHNTVTLMEDSGFLVDLMVCGKNRDHLPLLEFIFVSPAPIDTAVKMSRRYEDLAQREKERARDLENVAVFCETLASDLLAIAASNNTAGALLQAGDHTNTVFLDVLIELERKDVVAHSAVQKYLSDVWMGNLKWPAWQIILLFLAFIFCPVTWVACSLPLHRLANIPIIKFMAYLVSHIFLIFLLCFSILNPYFPLWSSTQLLPHPHEWLLLFWILGFMVAVNVNPKERGGLGWIKLVIVSFGMVAIAIHLLGFFFTDDSRLVILYIRNQLLAVCLLLAFFEFLNFLTFHHLFGPWAIIIRDLMKDLMRFLAILAIFLTGFSLHICAVYQPVFNPGNRTVTVDAEVFQSPIGTFEMLFYALFGLVEPDYMPPMHLSPSFAKVIMKVVFGVYMMVTVIVLINLLIAMMSNTYQRIQSQSDKEWKYGRAKLIRNMNMTLPTPPPLNIFTFIPTLHQRWKAKKAESPKTALRYRQKRVASRTGRSEPKIEKGTAILSMFGQGAAKSWFNRKMRKRPVQVSPVDFRRPEGSHSDIRPISSVINWKSIVSKYLEVKGIDLGTTPQEGSQED</sequence>
<keyword evidence="16 21" id="KW-0472">Membrane</keyword>
<feature type="region of interest" description="Disordered" evidence="20">
    <location>
        <begin position="176"/>
        <end position="196"/>
    </location>
</feature>
<evidence type="ECO:0000256" key="20">
    <source>
        <dbReference type="SAM" id="MobiDB-lite"/>
    </source>
</evidence>
<dbReference type="InterPro" id="IPR002110">
    <property type="entry name" value="Ankyrin_rpt"/>
</dbReference>
<dbReference type="InterPro" id="IPR036770">
    <property type="entry name" value="Ankyrin_rpt-contain_sf"/>
</dbReference>
<evidence type="ECO:0000313" key="23">
    <source>
        <dbReference type="EMBL" id="KAG8199146.1"/>
    </source>
</evidence>
<dbReference type="Pfam" id="PF13637">
    <property type="entry name" value="Ank_4"/>
    <property type="match status" value="2"/>
</dbReference>
<keyword evidence="14 19" id="KW-0040">ANK repeat</keyword>
<feature type="compositionally biased region" description="Polar residues" evidence="20">
    <location>
        <begin position="34"/>
        <end position="43"/>
    </location>
</feature>
<evidence type="ECO:0000256" key="6">
    <source>
        <dbReference type="ARBA" id="ARBA00022525"/>
    </source>
</evidence>
<feature type="compositionally biased region" description="Polar residues" evidence="20">
    <location>
        <begin position="226"/>
        <end position="236"/>
    </location>
</feature>
<keyword evidence="4" id="KW-0813">Transport</keyword>
<keyword evidence="12 21" id="KW-1133">Transmembrane helix</keyword>
<feature type="region of interest" description="Disordered" evidence="20">
    <location>
        <begin position="1"/>
        <end position="55"/>
    </location>
</feature>
<feature type="repeat" description="ANK" evidence="19">
    <location>
        <begin position="483"/>
        <end position="515"/>
    </location>
</feature>
<feature type="repeat" description="ANK" evidence="19">
    <location>
        <begin position="908"/>
        <end position="931"/>
    </location>
</feature>
<keyword evidence="10" id="KW-0528">Neurotoxin</keyword>
<dbReference type="Gene3D" id="1.25.40.20">
    <property type="entry name" value="Ankyrin repeat-containing domain"/>
    <property type="match status" value="7"/>
</dbReference>
<feature type="region of interest" description="Disordered" evidence="20">
    <location>
        <begin position="208"/>
        <end position="274"/>
    </location>
</feature>
<feature type="repeat" description="ANK" evidence="19">
    <location>
        <begin position="975"/>
        <end position="1007"/>
    </location>
</feature>
<dbReference type="Pfam" id="PF00520">
    <property type="entry name" value="Ion_trans"/>
    <property type="match status" value="1"/>
</dbReference>
<feature type="repeat" description="ANK" evidence="19">
    <location>
        <begin position="1220"/>
        <end position="1252"/>
    </location>
</feature>
<keyword evidence="18" id="KW-0407">Ion channel</keyword>